<protein>
    <submittedName>
        <fullName evidence="1">Mesaconyl-C4 hydratase</fullName>
    </submittedName>
</protein>
<comment type="caution">
    <text evidence="1">The sequence shown here is derived from an EMBL/GenBank/DDBJ whole genome shotgun (WGS) entry which is preliminary data.</text>
</comment>
<dbReference type="AlphaFoldDB" id="A0A8H4L0A7"/>
<dbReference type="PANTHER" id="PTHR28152">
    <property type="entry name" value="HYDROXYACYL-THIOESTER DEHYDRATASE TYPE 2, MITOCHONDRIAL"/>
    <property type="match status" value="1"/>
</dbReference>
<accession>A0A8H4L0A7</accession>
<sequence>MRLFLRSAPGLGRQCGQFGHRAYSSASSSPKASSSPSSSILSAMEAIKAHPPKIIPDYLSPMPSHLLSTTLTDLLSPSTQSSSSPTIASPPTPLPQGHHLVYFPIQLAPSQLIPDGADPDHSPGSPFTRRVWAGGEVTFSKTWRDMRLDARPAVCREKVEDVSLRGRDGEEKVFVDVWRRYGVGHEVEQRREWDIEERRTLVFMREEEGSSPSPARLIKYPHPSSHSVALTPSPTHLFHFSALSFNAHSIHIDPLYAREVDGHRALLVHGPLTLALMLRVLNDHIGPSACVRRFTYRNYAPLYVDEQMSINLRRVSREDGVEGRWDVWIEGPEGGMAVKGNADVIPLEIELA</sequence>
<organism evidence="1 2">
    <name type="scientific">Fusarium albosuccineum</name>
    <dbReference type="NCBI Taxonomy" id="1237068"/>
    <lineage>
        <taxon>Eukaryota</taxon>
        <taxon>Fungi</taxon>
        <taxon>Dikarya</taxon>
        <taxon>Ascomycota</taxon>
        <taxon>Pezizomycotina</taxon>
        <taxon>Sordariomycetes</taxon>
        <taxon>Hypocreomycetidae</taxon>
        <taxon>Hypocreales</taxon>
        <taxon>Nectriaceae</taxon>
        <taxon>Fusarium</taxon>
        <taxon>Fusarium decemcellulare species complex</taxon>
    </lineage>
</organism>
<reference evidence="1 2" key="1">
    <citation type="submission" date="2020-01" db="EMBL/GenBank/DDBJ databases">
        <title>Identification and distribution of gene clusters putatively required for synthesis of sphingolipid metabolism inhibitors in phylogenetically diverse species of the filamentous fungus Fusarium.</title>
        <authorList>
            <person name="Kim H.-S."/>
            <person name="Busman M."/>
            <person name="Brown D.W."/>
            <person name="Divon H."/>
            <person name="Uhlig S."/>
            <person name="Proctor R.H."/>
        </authorList>
    </citation>
    <scope>NUCLEOTIDE SEQUENCE [LARGE SCALE GENOMIC DNA]</scope>
    <source>
        <strain evidence="1 2">NRRL 20459</strain>
    </source>
</reference>
<dbReference type="InterPro" id="IPR029069">
    <property type="entry name" value="HotDog_dom_sf"/>
</dbReference>
<dbReference type="CDD" id="cd03455">
    <property type="entry name" value="SAV4209"/>
    <property type="match status" value="1"/>
</dbReference>
<dbReference type="OrthoDB" id="3257538at2759"/>
<evidence type="ECO:0000313" key="2">
    <source>
        <dbReference type="Proteomes" id="UP000554235"/>
    </source>
</evidence>
<dbReference type="GO" id="GO:0019171">
    <property type="term" value="F:(3R)-hydroxyacyl-[acyl-carrier-protein] dehydratase activity"/>
    <property type="evidence" value="ECO:0007669"/>
    <property type="project" value="TreeGrafter"/>
</dbReference>
<dbReference type="PANTHER" id="PTHR28152:SF1">
    <property type="entry name" value="HYDROXYACYL-THIOESTER DEHYDRATASE TYPE 2, MITOCHONDRIAL"/>
    <property type="match status" value="1"/>
</dbReference>
<dbReference type="SUPFAM" id="SSF54637">
    <property type="entry name" value="Thioesterase/thiol ester dehydrase-isomerase"/>
    <property type="match status" value="1"/>
</dbReference>
<keyword evidence="2" id="KW-1185">Reference proteome</keyword>
<proteinExistence type="predicted"/>
<evidence type="ECO:0000313" key="1">
    <source>
        <dbReference type="EMBL" id="KAF4458874.1"/>
    </source>
</evidence>
<name>A0A8H4L0A7_9HYPO</name>
<gene>
    <name evidence="1" type="ORF">FALBO_14382</name>
</gene>
<dbReference type="InterPro" id="IPR052741">
    <property type="entry name" value="Mitochondrial_HTD2"/>
</dbReference>
<dbReference type="GO" id="GO:0005739">
    <property type="term" value="C:mitochondrion"/>
    <property type="evidence" value="ECO:0007669"/>
    <property type="project" value="TreeGrafter"/>
</dbReference>
<dbReference type="Proteomes" id="UP000554235">
    <property type="component" value="Unassembled WGS sequence"/>
</dbReference>
<dbReference type="Gene3D" id="3.10.129.10">
    <property type="entry name" value="Hotdog Thioesterase"/>
    <property type="match status" value="1"/>
</dbReference>
<dbReference type="EMBL" id="JAADYS010002325">
    <property type="protein sequence ID" value="KAF4458874.1"/>
    <property type="molecule type" value="Genomic_DNA"/>
</dbReference>